<dbReference type="RefSeq" id="WP_085090254.1">
    <property type="nucleotide sequence ID" value="NZ_FXAK01000007.1"/>
</dbReference>
<dbReference type="InterPro" id="IPR055570">
    <property type="entry name" value="DUF7146"/>
</dbReference>
<dbReference type="SUPFAM" id="SSF56731">
    <property type="entry name" value="DNA primase core"/>
    <property type="match status" value="1"/>
</dbReference>
<dbReference type="InterPro" id="IPR006171">
    <property type="entry name" value="TOPRIM_dom"/>
</dbReference>
<dbReference type="SUPFAM" id="SSF52540">
    <property type="entry name" value="P-loop containing nucleoside triphosphate hydrolases"/>
    <property type="match status" value="1"/>
</dbReference>
<dbReference type="Pfam" id="PF13362">
    <property type="entry name" value="Toprim_3"/>
    <property type="match status" value="1"/>
</dbReference>
<evidence type="ECO:0000313" key="6">
    <source>
        <dbReference type="Proteomes" id="UP000192936"/>
    </source>
</evidence>
<dbReference type="AlphaFoldDB" id="A0A1X7HBE5"/>
<feature type="domain" description="DUF7146" evidence="4">
    <location>
        <begin position="159"/>
        <end position="265"/>
    </location>
</feature>
<reference evidence="5 6" key="1">
    <citation type="submission" date="2017-04" db="EMBL/GenBank/DDBJ databases">
        <authorList>
            <person name="Afonso C.L."/>
            <person name="Miller P.J."/>
            <person name="Scott M.A."/>
            <person name="Spackman E."/>
            <person name="Goraichik I."/>
            <person name="Dimitrov K.M."/>
            <person name="Suarez D.L."/>
            <person name="Swayne D.E."/>
        </authorList>
    </citation>
    <scope>NUCLEOTIDE SEQUENCE [LARGE SCALE GENOMIC DNA]</scope>
    <source>
        <strain evidence="5 6">A2P</strain>
    </source>
</reference>
<name>A0A1X7HBE5_9PROT</name>
<dbReference type="Proteomes" id="UP000192936">
    <property type="component" value="Unassembled WGS sequence"/>
</dbReference>
<feature type="region of interest" description="Disordered" evidence="1">
    <location>
        <begin position="27"/>
        <end position="51"/>
    </location>
</feature>
<dbReference type="STRING" id="286727.SAMN02982917_5506"/>
<dbReference type="EMBL" id="FXAK01000007">
    <property type="protein sequence ID" value="SMF83294.1"/>
    <property type="molecule type" value="Genomic_DNA"/>
</dbReference>
<feature type="compositionally biased region" description="Basic and acidic residues" evidence="1">
    <location>
        <begin position="38"/>
        <end position="51"/>
    </location>
</feature>
<dbReference type="Pfam" id="PF23639">
    <property type="entry name" value="DUF7146"/>
    <property type="match status" value="1"/>
</dbReference>
<feature type="domain" description="NrS-1 polymerase-like helicase" evidence="3">
    <location>
        <begin position="613"/>
        <end position="720"/>
    </location>
</feature>
<proteinExistence type="predicted"/>
<evidence type="ECO:0000256" key="1">
    <source>
        <dbReference type="SAM" id="MobiDB-lite"/>
    </source>
</evidence>
<organism evidence="5 6">
    <name type="scientific">Azospirillum oryzae</name>
    <dbReference type="NCBI Taxonomy" id="286727"/>
    <lineage>
        <taxon>Bacteria</taxon>
        <taxon>Pseudomonadati</taxon>
        <taxon>Pseudomonadota</taxon>
        <taxon>Alphaproteobacteria</taxon>
        <taxon>Rhodospirillales</taxon>
        <taxon>Azospirillaceae</taxon>
        <taxon>Azospirillum</taxon>
    </lineage>
</organism>
<evidence type="ECO:0000259" key="4">
    <source>
        <dbReference type="Pfam" id="PF23639"/>
    </source>
</evidence>
<dbReference type="Gene3D" id="3.40.50.300">
    <property type="entry name" value="P-loop containing nucleotide triphosphate hydrolases"/>
    <property type="match status" value="1"/>
</dbReference>
<dbReference type="InterPro" id="IPR027417">
    <property type="entry name" value="P-loop_NTPase"/>
</dbReference>
<dbReference type="InterPro" id="IPR045455">
    <property type="entry name" value="NrS-1_pol-like_helicase"/>
</dbReference>
<accession>A0A1X7HBE5</accession>
<feature type="domain" description="Toprim" evidence="2">
    <location>
        <begin position="273"/>
        <end position="359"/>
    </location>
</feature>
<evidence type="ECO:0000259" key="2">
    <source>
        <dbReference type="Pfam" id="PF13362"/>
    </source>
</evidence>
<gene>
    <name evidence="5" type="ORF">SAMN02982917_5506</name>
</gene>
<evidence type="ECO:0000259" key="3">
    <source>
        <dbReference type="Pfam" id="PF19263"/>
    </source>
</evidence>
<sequence>MAEVLLPVPPSAAAPWILDLNPDEPPARPWVLDLNPDPDERSRRSARAERDEIDAALRDQVEALVTHLRGGPNPALSTDTQLRYGTKGSLHVCVAGKEKGRITDFEAGGEKGMGPIDFIMAERMLPVGEALRWAADWLGLQPPPPTRPEVVDEGEPTDTSAWARQQWGEATSAAGTVAERYLVDHRGIALEAVERLVALDLIRFHPGHRASSKPGSRSWSAILFPIFDQAGELQAIQAVRLNPVTGRKITGTSKISNGPLAGHGLMLPGDGGVILAEGPENGISAWQETGRPVLIAFGGIVKVQDWPPAGAVVTVLADGDAVGSAAAKSRAKACDAMADRGVTVLVTDTPDGMDANKLLLDPAAGDLLALINHPLHWSDPAPVAEAAPTAWQPVDGDLSARIGALTKDTAANDPAAITAVLSEIAASRMDPIQQRGLLERVKRQTGMSVQVLEKGIKATRKQAIANREGFADICKRYVYVKATDCFWDRVTCEMVTLQSVRNHHWRDMPAGEGGPISPLEVMLQDPHHGCDRADSVTFLPRAPTIIEAPGGLRQLNMWTPPDVAAIAGDVTPLLDHLWYILDQDPAAVEFVLDYLAHLVQFPEIKMRKCVLIIGVPGIGKSIVYEWMMRLLGPKNCTPVEESDLRSQFNDWADGVQLIVVHELMAMEHKEVMNRLKNYITDPTIRINRKQLATYRYENRANFLMASNHRDAAQIEKGDRRYFIWHSKARPRPSTYYDALGAWFDNGGAEAMLHFLATRPLDRFNPFSPAPLTQAKAEIIEESRAGMDGYLHEAWETERAPFQHDLVTVNDVIDFMAKDKKISLSHKKVSLFLRSIGAELLGNKRLDGGRQQKVWAIRDQERWMEAPERAIALAYRSAWTLPDE</sequence>
<dbReference type="Pfam" id="PF19263">
    <property type="entry name" value="DUF5906"/>
    <property type="match status" value="1"/>
</dbReference>
<protein>
    <submittedName>
        <fullName evidence="5">Toprim domain-containing protein</fullName>
    </submittedName>
</protein>
<evidence type="ECO:0000313" key="5">
    <source>
        <dbReference type="EMBL" id="SMF83294.1"/>
    </source>
</evidence>